<feature type="domain" description="Methyl-accepting transducer" evidence="12">
    <location>
        <begin position="268"/>
        <end position="504"/>
    </location>
</feature>
<reference evidence="14 15" key="1">
    <citation type="submission" date="2016-10" db="EMBL/GenBank/DDBJ databases">
        <authorList>
            <person name="de Groot N.N."/>
        </authorList>
    </citation>
    <scope>NUCLEOTIDE SEQUENCE [LARGE SCALE GENOMIC DNA]</scope>
    <source>
        <strain evidence="14 15">BS3662</strain>
    </source>
</reference>
<dbReference type="InterPro" id="IPR004089">
    <property type="entry name" value="MCPsignal_dom"/>
</dbReference>
<keyword evidence="3" id="KW-0488">Methylation</keyword>
<evidence type="ECO:0000256" key="2">
    <source>
        <dbReference type="ARBA" id="ARBA00022475"/>
    </source>
</evidence>
<evidence type="ECO:0000256" key="4">
    <source>
        <dbReference type="ARBA" id="ARBA00022500"/>
    </source>
</evidence>
<dbReference type="InterPro" id="IPR003660">
    <property type="entry name" value="HAMP_dom"/>
</dbReference>
<dbReference type="EMBL" id="FNTY01000002">
    <property type="protein sequence ID" value="SEE13392.1"/>
    <property type="molecule type" value="Genomic_DNA"/>
</dbReference>
<dbReference type="SMART" id="SM00283">
    <property type="entry name" value="MA"/>
    <property type="match status" value="1"/>
</dbReference>
<dbReference type="GO" id="GO:0004888">
    <property type="term" value="F:transmembrane signaling receptor activity"/>
    <property type="evidence" value="ECO:0007669"/>
    <property type="project" value="InterPro"/>
</dbReference>
<dbReference type="SUPFAM" id="SSF58104">
    <property type="entry name" value="Methyl-accepting chemotaxis protein (MCP) signaling domain"/>
    <property type="match status" value="1"/>
</dbReference>
<evidence type="ECO:0000256" key="6">
    <source>
        <dbReference type="ARBA" id="ARBA00022989"/>
    </source>
</evidence>
<sequence>MKNWTLRQRILASFAVIIAIMLLMVVVSYSRLLKIEASEASVRDDALPGVYYSSTIRGAWVDSFLQIQEMLGLKEGQGISAEDAADFKNFEARVLDAMNSYRATVTTDEDKLEFAAFEKLHENYGKILAAVLDLHKRNQEAEAIKLFNEQLIPAWTAGRMKLNDILRENKAVADQDIVNIDDAVGTAKTIMGISLLVAVLAAGLCGLLLMRAIMAPMNRIVQILEIMRTGDLSGRLNLERKDEFGAVETGFNDMMAELTSLVSQAQRSSVQVTTSVTEIAATSKQQQATATETAATTTEIGATSREIAATSRDLVRTMTEVSTAADQASVAAGSGQQGLARMEETMHSVMGAADLVNAKLAILNEKAGNINQVVVTIVKVADQTNLLSLNAAIEAEKAGEYGRGFAVVATEVRRLADQTAVATYDIEQMVREIQSAVSAGVMGMDKFSEEVRRGMSEVQQVGEQLSQIIHQVQALAPRVLMVNEGMQAQATGAEQINHALVQLGDASSQTVESLRQASFAIDELSQVAVGLRSGVSRFKV</sequence>
<keyword evidence="7 11" id="KW-0472">Membrane</keyword>
<dbReference type="GO" id="GO:0006935">
    <property type="term" value="P:chemotaxis"/>
    <property type="evidence" value="ECO:0007669"/>
    <property type="project" value="UniProtKB-KW"/>
</dbReference>
<keyword evidence="5 11" id="KW-0812">Transmembrane</keyword>
<feature type="transmembrane region" description="Helical" evidence="11">
    <location>
        <begin position="12"/>
        <end position="32"/>
    </location>
</feature>
<feature type="transmembrane region" description="Helical" evidence="11">
    <location>
        <begin position="190"/>
        <end position="210"/>
    </location>
</feature>
<dbReference type="InterPro" id="IPR004090">
    <property type="entry name" value="Chemotax_Me-accpt_rcpt"/>
</dbReference>
<dbReference type="InterPro" id="IPR024478">
    <property type="entry name" value="HlyB_4HB_MCP"/>
</dbReference>
<dbReference type="Pfam" id="PF12729">
    <property type="entry name" value="4HB_MCP_1"/>
    <property type="match status" value="1"/>
</dbReference>
<proteinExistence type="inferred from homology"/>
<comment type="subcellular location">
    <subcellularLocation>
        <location evidence="1">Cell membrane</location>
    </subcellularLocation>
</comment>
<dbReference type="PROSITE" id="PS50885">
    <property type="entry name" value="HAMP"/>
    <property type="match status" value="1"/>
</dbReference>
<evidence type="ECO:0000256" key="11">
    <source>
        <dbReference type="SAM" id="Phobius"/>
    </source>
</evidence>
<dbReference type="RefSeq" id="WP_084321919.1">
    <property type="nucleotide sequence ID" value="NZ_FNTY01000002.1"/>
</dbReference>
<name>A0A1H5GCD2_9PSED</name>
<keyword evidence="8 10" id="KW-0807">Transducer</keyword>
<evidence type="ECO:0000256" key="7">
    <source>
        <dbReference type="ARBA" id="ARBA00023136"/>
    </source>
</evidence>
<evidence type="ECO:0000256" key="9">
    <source>
        <dbReference type="ARBA" id="ARBA00029447"/>
    </source>
</evidence>
<evidence type="ECO:0000313" key="14">
    <source>
        <dbReference type="EMBL" id="SEE13392.1"/>
    </source>
</evidence>
<evidence type="ECO:0000256" key="1">
    <source>
        <dbReference type="ARBA" id="ARBA00004236"/>
    </source>
</evidence>
<keyword evidence="6 11" id="KW-1133">Transmembrane helix</keyword>
<evidence type="ECO:0000256" key="5">
    <source>
        <dbReference type="ARBA" id="ARBA00022692"/>
    </source>
</evidence>
<dbReference type="Gene3D" id="1.10.287.950">
    <property type="entry name" value="Methyl-accepting chemotaxis protein"/>
    <property type="match status" value="1"/>
</dbReference>
<dbReference type="Pfam" id="PF00015">
    <property type="entry name" value="MCPsignal"/>
    <property type="match status" value="1"/>
</dbReference>
<evidence type="ECO:0000259" key="13">
    <source>
        <dbReference type="PROSITE" id="PS50885"/>
    </source>
</evidence>
<evidence type="ECO:0000256" key="10">
    <source>
        <dbReference type="PROSITE-ProRule" id="PRU00284"/>
    </source>
</evidence>
<comment type="similarity">
    <text evidence="9">Belongs to the methyl-accepting chemotaxis (MCP) protein family.</text>
</comment>
<evidence type="ECO:0000313" key="15">
    <source>
        <dbReference type="Proteomes" id="UP000198985"/>
    </source>
</evidence>
<keyword evidence="4" id="KW-0145">Chemotaxis</keyword>
<evidence type="ECO:0000256" key="8">
    <source>
        <dbReference type="ARBA" id="ARBA00023224"/>
    </source>
</evidence>
<keyword evidence="2" id="KW-1003">Cell membrane</keyword>
<dbReference type="PANTHER" id="PTHR32089:SF120">
    <property type="entry name" value="METHYL-ACCEPTING CHEMOTAXIS PROTEIN TLPQ"/>
    <property type="match status" value="1"/>
</dbReference>
<dbReference type="AlphaFoldDB" id="A0A1H5GCD2"/>
<organism evidence="14 15">
    <name type="scientific">Pseudomonas migulae</name>
    <dbReference type="NCBI Taxonomy" id="78543"/>
    <lineage>
        <taxon>Bacteria</taxon>
        <taxon>Pseudomonadati</taxon>
        <taxon>Pseudomonadota</taxon>
        <taxon>Gammaproteobacteria</taxon>
        <taxon>Pseudomonadales</taxon>
        <taxon>Pseudomonadaceae</taxon>
        <taxon>Pseudomonas</taxon>
    </lineage>
</organism>
<dbReference type="PANTHER" id="PTHR32089">
    <property type="entry name" value="METHYL-ACCEPTING CHEMOTAXIS PROTEIN MCPB"/>
    <property type="match status" value="1"/>
</dbReference>
<accession>A0A1H5GCD2</accession>
<dbReference type="CDD" id="cd06225">
    <property type="entry name" value="HAMP"/>
    <property type="match status" value="1"/>
</dbReference>
<dbReference type="PRINTS" id="PR00260">
    <property type="entry name" value="CHEMTRNSDUCR"/>
</dbReference>
<feature type="domain" description="HAMP" evidence="13">
    <location>
        <begin position="211"/>
        <end position="263"/>
    </location>
</feature>
<evidence type="ECO:0000259" key="12">
    <source>
        <dbReference type="PROSITE" id="PS50111"/>
    </source>
</evidence>
<dbReference type="GO" id="GO:0005886">
    <property type="term" value="C:plasma membrane"/>
    <property type="evidence" value="ECO:0007669"/>
    <property type="project" value="UniProtKB-SubCell"/>
</dbReference>
<gene>
    <name evidence="14" type="ORF">SAMN04490194_1121</name>
</gene>
<protein>
    <submittedName>
        <fullName evidence="14">Methyl-accepting chemotaxis protein WspA</fullName>
    </submittedName>
</protein>
<evidence type="ECO:0000256" key="3">
    <source>
        <dbReference type="ARBA" id="ARBA00022481"/>
    </source>
</evidence>
<dbReference type="Proteomes" id="UP000198985">
    <property type="component" value="Unassembled WGS sequence"/>
</dbReference>
<dbReference type="PROSITE" id="PS50111">
    <property type="entry name" value="CHEMOTAXIS_TRANSDUC_2"/>
    <property type="match status" value="1"/>
</dbReference>
<dbReference type="Pfam" id="PF00672">
    <property type="entry name" value="HAMP"/>
    <property type="match status" value="1"/>
</dbReference>
<dbReference type="SMART" id="SM00304">
    <property type="entry name" value="HAMP"/>
    <property type="match status" value="1"/>
</dbReference>
<dbReference type="GO" id="GO:0007165">
    <property type="term" value="P:signal transduction"/>
    <property type="evidence" value="ECO:0007669"/>
    <property type="project" value="UniProtKB-KW"/>
</dbReference>